<evidence type="ECO:0000256" key="1">
    <source>
        <dbReference type="ARBA" id="ARBA00001933"/>
    </source>
</evidence>
<evidence type="ECO:0000256" key="5">
    <source>
        <dbReference type="ARBA" id="ARBA00022898"/>
    </source>
</evidence>
<dbReference type="Gene3D" id="3.40.50.1100">
    <property type="match status" value="2"/>
</dbReference>
<evidence type="ECO:0000256" key="6">
    <source>
        <dbReference type="ARBA" id="ARBA00047931"/>
    </source>
</evidence>
<dbReference type="Proteomes" id="UP000434044">
    <property type="component" value="Unassembled WGS sequence"/>
</dbReference>
<dbReference type="PANTHER" id="PTHR10314">
    <property type="entry name" value="CYSTATHIONINE BETA-SYNTHASE"/>
    <property type="match status" value="1"/>
</dbReference>
<dbReference type="CDD" id="cd02440">
    <property type="entry name" value="AdoMet_MTases"/>
    <property type="match status" value="1"/>
</dbReference>
<evidence type="ECO:0000259" key="9">
    <source>
        <dbReference type="Pfam" id="PF08241"/>
    </source>
</evidence>
<dbReference type="Pfam" id="PF00291">
    <property type="entry name" value="PALP"/>
    <property type="match status" value="1"/>
</dbReference>
<dbReference type="InterPro" id="IPR029063">
    <property type="entry name" value="SAM-dependent_MTases_sf"/>
</dbReference>
<dbReference type="Gene3D" id="3.40.50.150">
    <property type="entry name" value="Vaccinia Virus protein VP39"/>
    <property type="match status" value="1"/>
</dbReference>
<evidence type="ECO:0000259" key="8">
    <source>
        <dbReference type="Pfam" id="PF00291"/>
    </source>
</evidence>
<accession>A0A6N8EG25</accession>
<dbReference type="SUPFAM" id="SSF53335">
    <property type="entry name" value="S-adenosyl-L-methionine-dependent methyltransferases"/>
    <property type="match status" value="1"/>
</dbReference>
<dbReference type="InterPro" id="IPR050214">
    <property type="entry name" value="Cys_Synth/Cystath_Beta-Synth"/>
</dbReference>
<feature type="domain" description="Methyltransferase type 11" evidence="9">
    <location>
        <begin position="43"/>
        <end position="136"/>
    </location>
</feature>
<dbReference type="InterPro" id="IPR001926">
    <property type="entry name" value="TrpB-like_PALP"/>
</dbReference>
<keyword evidence="5" id="KW-0663">Pyridoxal phosphate</keyword>
<gene>
    <name evidence="10" type="ORF">GJ668_19400</name>
</gene>
<dbReference type="Pfam" id="PF08241">
    <property type="entry name" value="Methyltransf_11"/>
    <property type="match status" value="1"/>
</dbReference>
<dbReference type="InterPro" id="IPR013216">
    <property type="entry name" value="Methyltransf_11"/>
</dbReference>
<dbReference type="CDD" id="cd01561">
    <property type="entry name" value="CBS_like"/>
    <property type="match status" value="1"/>
</dbReference>
<comment type="pathway">
    <text evidence="2">Amino-acid biosynthesis; L-cysteine biosynthesis; L-cysteine from L-serine: step 2/2.</text>
</comment>
<dbReference type="RefSeq" id="WP_155451730.1">
    <property type="nucleotide sequence ID" value="NZ_WNKT01000097.1"/>
</dbReference>
<organism evidence="10 11">
    <name type="scientific">Allochromatium palmeri</name>
    <dbReference type="NCBI Taxonomy" id="231048"/>
    <lineage>
        <taxon>Bacteria</taxon>
        <taxon>Pseudomonadati</taxon>
        <taxon>Pseudomonadota</taxon>
        <taxon>Gammaproteobacteria</taxon>
        <taxon>Chromatiales</taxon>
        <taxon>Chromatiaceae</taxon>
        <taxon>Allochromatium</taxon>
    </lineage>
</organism>
<keyword evidence="11" id="KW-1185">Reference proteome</keyword>
<evidence type="ECO:0000256" key="4">
    <source>
        <dbReference type="ARBA" id="ARBA00012681"/>
    </source>
</evidence>
<name>A0A6N8EG25_9GAMM</name>
<dbReference type="EMBL" id="WNKT01000097">
    <property type="protein sequence ID" value="MTW23195.1"/>
    <property type="molecule type" value="Genomic_DNA"/>
</dbReference>
<dbReference type="FunFam" id="3.40.50.1100:FF:000118">
    <property type="entry name" value="Related to CYS4-cystathionine beta-synthase"/>
    <property type="match status" value="1"/>
</dbReference>
<comment type="caution">
    <text evidence="10">The sequence shown here is derived from an EMBL/GenBank/DDBJ whole genome shotgun (WGS) entry which is preliminary data.</text>
</comment>
<dbReference type="EC" id="2.5.1.47" evidence="4"/>
<dbReference type="SUPFAM" id="SSF53686">
    <property type="entry name" value="Tryptophan synthase beta subunit-like PLP-dependent enzymes"/>
    <property type="match status" value="1"/>
</dbReference>
<dbReference type="AlphaFoldDB" id="A0A6N8EG25"/>
<evidence type="ECO:0000256" key="7">
    <source>
        <dbReference type="SAM" id="MobiDB-lite"/>
    </source>
</evidence>
<reference evidence="10 11" key="1">
    <citation type="submission" date="2019-11" db="EMBL/GenBank/DDBJ databases">
        <title>Whole-genome sequence of the anaerobic purple sulfur bacterium Allochromatium palmeri DSM 15591.</title>
        <authorList>
            <person name="Kyndt J.A."/>
            <person name="Meyer T.E."/>
        </authorList>
    </citation>
    <scope>NUCLEOTIDE SEQUENCE [LARGE SCALE GENOMIC DNA]</scope>
    <source>
        <strain evidence="10 11">DSM 15591</strain>
    </source>
</reference>
<dbReference type="OrthoDB" id="9805733at2"/>
<proteinExistence type="inferred from homology"/>
<dbReference type="GO" id="GO:0004124">
    <property type="term" value="F:cysteine synthase activity"/>
    <property type="evidence" value="ECO:0007669"/>
    <property type="project" value="UniProtKB-EC"/>
</dbReference>
<feature type="domain" description="Tryptophan synthase beta chain-like PALP" evidence="8">
    <location>
        <begin position="272"/>
        <end position="552"/>
    </location>
</feature>
<feature type="compositionally biased region" description="Low complexity" evidence="7">
    <location>
        <begin position="248"/>
        <end position="258"/>
    </location>
</feature>
<dbReference type="GO" id="GO:0008757">
    <property type="term" value="F:S-adenosylmethionine-dependent methyltransferase activity"/>
    <property type="evidence" value="ECO:0007669"/>
    <property type="project" value="InterPro"/>
</dbReference>
<dbReference type="InterPro" id="IPR036052">
    <property type="entry name" value="TrpB-like_PALP_sf"/>
</dbReference>
<evidence type="ECO:0000313" key="11">
    <source>
        <dbReference type="Proteomes" id="UP000434044"/>
    </source>
</evidence>
<comment type="similarity">
    <text evidence="3">Belongs to the cysteine synthase/cystathionine beta-synthase family.</text>
</comment>
<sequence>MSHTPTYSEQAGRYASASLSGDQLSRDLVLRLISSIGPVQNVLDVGCGAGTLLKRLSESNPEAVLAGVDICDEFLQMAREAVPRGVFRNAKASTIPFPDGTFDLVVSTWALQHCAQVEQAMQEIARTTRPGGHVVLCLFHPIQSLMHLHEEVVSGTREFTDYWGHDTFINRLSYGVDVEEMHHSMDAYIGEGFLRHFDLLHFSEAKQLTSPNVANVNHPSFFLVKARRRSKPNADAALQLRDGETMRGAPPGALSPSAPRNPNPLPAIADSVTQLIGNTPLVRADLGLPCETLLKLEYLNPMGSIKDRLIRAIDAAMVEGVLKPGDTVVEATAGNTGIAFMAALASRGLKGKILLMEKFSELKANTMRLLGAEVIRVPDDQNDQLAAKRLAKEEGAFHFGQFYNPLNPEIHRRGTAEEIWRQCGGRVDAVVAGCGTGGTLMGLCRGLRERNPALKIIGVSPEGARLVADEPVGCWGIEGIGTPYAPPLCEVERVDEWIRVSDAAAFTTAHGLMCGHGMFCGSSSGAIVAGALQSRILQSLTLQQRCVVILPDSAKNYPDTLMNYDWMRQHGFLSR</sequence>
<comment type="cofactor">
    <cofactor evidence="1">
        <name>pyridoxal 5'-phosphate</name>
        <dbReference type="ChEBI" id="CHEBI:597326"/>
    </cofactor>
</comment>
<comment type="catalytic activity">
    <reaction evidence="6">
        <text>O-acetyl-L-serine + hydrogen sulfide = L-cysteine + acetate</text>
        <dbReference type="Rhea" id="RHEA:14829"/>
        <dbReference type="ChEBI" id="CHEBI:29919"/>
        <dbReference type="ChEBI" id="CHEBI:30089"/>
        <dbReference type="ChEBI" id="CHEBI:35235"/>
        <dbReference type="ChEBI" id="CHEBI:58340"/>
        <dbReference type="EC" id="2.5.1.47"/>
    </reaction>
</comment>
<protein>
    <recommendedName>
        <fullName evidence="4">cysteine synthase</fullName>
        <ecNumber evidence="4">2.5.1.47</ecNumber>
    </recommendedName>
</protein>
<evidence type="ECO:0000256" key="2">
    <source>
        <dbReference type="ARBA" id="ARBA00004962"/>
    </source>
</evidence>
<evidence type="ECO:0000313" key="10">
    <source>
        <dbReference type="EMBL" id="MTW23195.1"/>
    </source>
</evidence>
<feature type="region of interest" description="Disordered" evidence="7">
    <location>
        <begin position="233"/>
        <end position="264"/>
    </location>
</feature>
<evidence type="ECO:0000256" key="3">
    <source>
        <dbReference type="ARBA" id="ARBA00007103"/>
    </source>
</evidence>